<evidence type="ECO:0000313" key="3">
    <source>
        <dbReference type="Proteomes" id="UP000026961"/>
    </source>
</evidence>
<dbReference type="HOGENOM" id="CLU_160274_0_0_1"/>
<feature type="region of interest" description="Disordered" evidence="1">
    <location>
        <begin position="45"/>
        <end position="71"/>
    </location>
</feature>
<dbReference type="Proteomes" id="UP000026961">
    <property type="component" value="Chromosome 3"/>
</dbReference>
<reference evidence="2" key="2">
    <citation type="submission" date="2018-05" db="EMBL/GenBank/DDBJ databases">
        <title>OgluRS3 (Oryza glumaepatula Reference Sequence Version 3).</title>
        <authorList>
            <person name="Zhang J."/>
            <person name="Kudrna D."/>
            <person name="Lee S."/>
            <person name="Talag J."/>
            <person name="Welchert J."/>
            <person name="Wing R.A."/>
        </authorList>
    </citation>
    <scope>NUCLEOTIDE SEQUENCE [LARGE SCALE GENOMIC DNA]</scope>
</reference>
<dbReference type="EnsemblPlants" id="OGLUM03G23060.1">
    <property type="protein sequence ID" value="OGLUM03G23060.1"/>
    <property type="gene ID" value="OGLUM03G23060"/>
</dbReference>
<keyword evidence="3" id="KW-1185">Reference proteome</keyword>
<proteinExistence type="predicted"/>
<name>A0A0D9Z982_9ORYZ</name>
<dbReference type="Gramene" id="OGLUM03G23060.1">
    <property type="protein sequence ID" value="OGLUM03G23060.1"/>
    <property type="gene ID" value="OGLUM03G23060"/>
</dbReference>
<evidence type="ECO:0000313" key="2">
    <source>
        <dbReference type="EnsemblPlants" id="OGLUM03G23060.1"/>
    </source>
</evidence>
<accession>A0A0D9Z982</accession>
<feature type="compositionally biased region" description="Basic and acidic residues" evidence="1">
    <location>
        <begin position="53"/>
        <end position="70"/>
    </location>
</feature>
<sequence>MDMMQRFGYWKPEEIVSRGGRTKEDNLDVLATVMAMTAHGSFGKARYKSGKRGKIEKEASPMSGKVDEKGPATVDLASDLGSSLERFEGRDELECSVFPEKEEEGEKGRENSLSLRFAQRLSEIGAWLV</sequence>
<protein>
    <submittedName>
        <fullName evidence="2">Uncharacterized protein</fullName>
    </submittedName>
</protein>
<reference evidence="2" key="1">
    <citation type="submission" date="2015-04" db="UniProtKB">
        <authorList>
            <consortium name="EnsemblPlants"/>
        </authorList>
    </citation>
    <scope>IDENTIFICATION</scope>
</reference>
<organism evidence="2">
    <name type="scientific">Oryza glumipatula</name>
    <dbReference type="NCBI Taxonomy" id="40148"/>
    <lineage>
        <taxon>Eukaryota</taxon>
        <taxon>Viridiplantae</taxon>
        <taxon>Streptophyta</taxon>
        <taxon>Embryophyta</taxon>
        <taxon>Tracheophyta</taxon>
        <taxon>Spermatophyta</taxon>
        <taxon>Magnoliopsida</taxon>
        <taxon>Liliopsida</taxon>
        <taxon>Poales</taxon>
        <taxon>Poaceae</taxon>
        <taxon>BOP clade</taxon>
        <taxon>Oryzoideae</taxon>
        <taxon>Oryzeae</taxon>
        <taxon>Oryzinae</taxon>
        <taxon>Oryza</taxon>
    </lineage>
</organism>
<dbReference type="AlphaFoldDB" id="A0A0D9Z982"/>
<evidence type="ECO:0000256" key="1">
    <source>
        <dbReference type="SAM" id="MobiDB-lite"/>
    </source>
</evidence>